<evidence type="ECO:0000256" key="3">
    <source>
        <dbReference type="SAM" id="SignalP"/>
    </source>
</evidence>
<dbReference type="SUPFAM" id="SSF53474">
    <property type="entry name" value="alpha/beta-Hydrolases"/>
    <property type="match status" value="1"/>
</dbReference>
<feature type="chain" id="PRO_5026147165" evidence="3">
    <location>
        <begin position="29"/>
        <end position="390"/>
    </location>
</feature>
<dbReference type="PROSITE" id="PS51257">
    <property type="entry name" value="PROKAR_LIPOPROTEIN"/>
    <property type="match status" value="1"/>
</dbReference>
<protein>
    <submittedName>
        <fullName evidence="5">Alpha/beta hydrolase fold domain-containing protein</fullName>
    </submittedName>
</protein>
<feature type="signal peptide" evidence="3">
    <location>
        <begin position="1"/>
        <end position="28"/>
    </location>
</feature>
<sequence length="390" mass="41595">MKSLVNNIKKQKCNSLAALAILAATSFASCSNPTGNSTQTDSTVVTTETKTDSMATGSVDNVKPTGAKPSWAPDIQPQMQAVLEKLQSYGDKPIPQLTAVEARKNHTPTDAVMALMQENKIAMPVMKVDTMGKEIPVKGGSVHARIYTPQGGNGPFPVIVYYHGGGYVIANLDVYDASAKALADQVGAVVVSVAYRLAPEHKFPTAHTDSFDAYQWVVKNAASIKGDPKMIAVAGESAGGNLAANMAIMARDKGVQAPVHVLSVYPIASADMNSQSYTKYADAKPLDKPMMMWFTKQYTNTMSEAKDPRLNLVAANLKGLPAFTIINAELDPLASDGEMLEKKLKDAGVTVDRKVYNGVTHEFFGMGALVPEAKDAMGYAAGQLKSAFKK</sequence>
<dbReference type="RefSeq" id="WP_157539314.1">
    <property type="nucleotide sequence ID" value="NZ_WQLA01000001.1"/>
</dbReference>
<evidence type="ECO:0000256" key="2">
    <source>
        <dbReference type="SAM" id="MobiDB-lite"/>
    </source>
</evidence>
<evidence type="ECO:0000313" key="5">
    <source>
        <dbReference type="EMBL" id="MVN89511.1"/>
    </source>
</evidence>
<dbReference type="Pfam" id="PF07859">
    <property type="entry name" value="Abhydrolase_3"/>
    <property type="match status" value="1"/>
</dbReference>
<accession>A0A6I4I385</accession>
<dbReference type="PANTHER" id="PTHR48081">
    <property type="entry name" value="AB HYDROLASE SUPERFAMILY PROTEIN C4A8.06C"/>
    <property type="match status" value="1"/>
</dbReference>
<dbReference type="InterPro" id="IPR050300">
    <property type="entry name" value="GDXG_lipolytic_enzyme"/>
</dbReference>
<dbReference type="PANTHER" id="PTHR48081:SF8">
    <property type="entry name" value="ALPHA_BETA HYDROLASE FOLD-3 DOMAIN-CONTAINING PROTEIN-RELATED"/>
    <property type="match status" value="1"/>
</dbReference>
<keyword evidence="6" id="KW-1185">Reference proteome</keyword>
<comment type="caution">
    <text evidence="5">The sequence shown here is derived from an EMBL/GenBank/DDBJ whole genome shotgun (WGS) entry which is preliminary data.</text>
</comment>
<dbReference type="InterPro" id="IPR013094">
    <property type="entry name" value="AB_hydrolase_3"/>
</dbReference>
<gene>
    <name evidence="5" type="ORF">GO816_00055</name>
</gene>
<reference evidence="5 6" key="1">
    <citation type="submission" date="2019-12" db="EMBL/GenBank/DDBJ databases">
        <title>Mucilaginibacter sp. HME9299 genome sequencing and assembly.</title>
        <authorList>
            <person name="Kang H."/>
            <person name="Kim H."/>
            <person name="Joh K."/>
        </authorList>
    </citation>
    <scope>NUCLEOTIDE SEQUENCE [LARGE SCALE GENOMIC DNA]</scope>
    <source>
        <strain evidence="5 6">HME9299</strain>
    </source>
</reference>
<keyword evidence="1 5" id="KW-0378">Hydrolase</keyword>
<feature type="compositionally biased region" description="Low complexity" evidence="2">
    <location>
        <begin position="37"/>
        <end position="48"/>
    </location>
</feature>
<evidence type="ECO:0000259" key="4">
    <source>
        <dbReference type="Pfam" id="PF07859"/>
    </source>
</evidence>
<dbReference type="OrthoDB" id="9815425at2"/>
<dbReference type="GO" id="GO:0016787">
    <property type="term" value="F:hydrolase activity"/>
    <property type="evidence" value="ECO:0007669"/>
    <property type="project" value="UniProtKB-KW"/>
</dbReference>
<keyword evidence="3" id="KW-0732">Signal</keyword>
<dbReference type="Proteomes" id="UP000434850">
    <property type="component" value="Unassembled WGS sequence"/>
</dbReference>
<dbReference type="EMBL" id="WQLA01000001">
    <property type="protein sequence ID" value="MVN89511.1"/>
    <property type="molecule type" value="Genomic_DNA"/>
</dbReference>
<organism evidence="5 6">
    <name type="scientific">Mucilaginibacter aquatilis</name>
    <dbReference type="NCBI Taxonomy" id="1517760"/>
    <lineage>
        <taxon>Bacteria</taxon>
        <taxon>Pseudomonadati</taxon>
        <taxon>Bacteroidota</taxon>
        <taxon>Sphingobacteriia</taxon>
        <taxon>Sphingobacteriales</taxon>
        <taxon>Sphingobacteriaceae</taxon>
        <taxon>Mucilaginibacter</taxon>
    </lineage>
</organism>
<dbReference type="InterPro" id="IPR029058">
    <property type="entry name" value="AB_hydrolase_fold"/>
</dbReference>
<evidence type="ECO:0000256" key="1">
    <source>
        <dbReference type="ARBA" id="ARBA00022801"/>
    </source>
</evidence>
<dbReference type="AlphaFoldDB" id="A0A6I4I385"/>
<proteinExistence type="predicted"/>
<feature type="region of interest" description="Disordered" evidence="2">
    <location>
        <begin position="30"/>
        <end position="73"/>
    </location>
</feature>
<name>A0A6I4I385_9SPHI</name>
<dbReference type="Gene3D" id="3.40.50.1820">
    <property type="entry name" value="alpha/beta hydrolase"/>
    <property type="match status" value="1"/>
</dbReference>
<evidence type="ECO:0000313" key="6">
    <source>
        <dbReference type="Proteomes" id="UP000434850"/>
    </source>
</evidence>
<feature type="domain" description="Alpha/beta hydrolase fold-3" evidence="4">
    <location>
        <begin position="159"/>
        <end position="364"/>
    </location>
</feature>